<name>A0A292PL23_9PEZI</name>
<feature type="compositionally biased region" description="Basic and acidic residues" evidence="1">
    <location>
        <begin position="84"/>
        <end position="99"/>
    </location>
</feature>
<feature type="region of interest" description="Disordered" evidence="1">
    <location>
        <begin position="282"/>
        <end position="313"/>
    </location>
</feature>
<dbReference type="Proteomes" id="UP001412239">
    <property type="component" value="Unassembled WGS sequence"/>
</dbReference>
<feature type="compositionally biased region" description="Acidic residues" evidence="1">
    <location>
        <begin position="483"/>
        <end position="504"/>
    </location>
</feature>
<feature type="compositionally biased region" description="Polar residues" evidence="1">
    <location>
        <begin position="214"/>
        <end position="242"/>
    </location>
</feature>
<evidence type="ECO:0000313" key="2">
    <source>
        <dbReference type="EMBL" id="CUS07197.1"/>
    </source>
</evidence>
<feature type="compositionally biased region" description="Basic and acidic residues" evidence="1">
    <location>
        <begin position="135"/>
        <end position="144"/>
    </location>
</feature>
<keyword evidence="3" id="KW-1185">Reference proteome</keyword>
<evidence type="ECO:0000256" key="1">
    <source>
        <dbReference type="SAM" id="MobiDB-lite"/>
    </source>
</evidence>
<feature type="compositionally biased region" description="Basic and acidic residues" evidence="1">
    <location>
        <begin position="783"/>
        <end position="798"/>
    </location>
</feature>
<proteinExistence type="predicted"/>
<sequence>MAMNWTGGTRNCAIKTATTSRLQKRYFAKVRAAAQTVAVPSSQGNLPHVFKRKSRMTPEFDIVVKKARTDHGGTTRRGSSPPLHIDRDSGKRGGKEMEENIRRARRRILLEREDWVCTALSKPLVLKSREEMRKLKTNSHRDATETSSSGSTSSEEEEGDDDDDDDSSTLQNDGRQGAISIGHENRRRMIQRDDTPELPEYPEHSEDIYIHIGGSTQRSSTTATNPTRSAESASRSTEIDSTTIRGSSVDTMLLDCYRHEPMFQFRHITPAVSDIVEQKRREVQQKGYSSSPLTRYSRRRGNRVPRPLDGELGEVSEGDRLIEEVERASSPIPSNSVHSTIVVRHSPGAHGKECFCSRAKRATEYDFSRIAGIESPIDKKFRGEEALGRAQMISATPGPSQVSWSTSPAERQPYQHQGEQSFDEIASGIVSSENFLNLDPSVGSANGTQSQVGVMPGTEKMIHETAGEGEEGRREESLRMENLDDSGIEGVVDSEVEESEMEMGQDDHSLGHDRESADPGSLDSGEDSVKDTPENTDSEWDEESATATDEDTGDILDTIYVASTIAHEETSAEAVGLTTDDPRLHAQLSCIAAYDRPGRTENGQAKHNIAECNNIRDSLDSTVEDQGKFPQILAASSDLFKSSPFDVVEHGEYENQGINTDSLPSPPSLETSKAPEPTPTKKPEKSKRPSQRFLIPPYEHNGDNLQGAAPFRARGKEHKSHTQQQHQHKKLPHPPPEDVTSPITSPVALVYSRPYCLGVGPREPPTTTGGGPGPGAGGRRRKVGGEGERSGRELVREGDGEEVEDIEDF</sequence>
<feature type="compositionally biased region" description="Gly residues" evidence="1">
    <location>
        <begin position="768"/>
        <end position="777"/>
    </location>
</feature>
<feature type="compositionally biased region" description="Basic and acidic residues" evidence="1">
    <location>
        <begin position="465"/>
        <end position="482"/>
    </location>
</feature>
<feature type="region of interest" description="Disordered" evidence="1">
    <location>
        <begin position="69"/>
        <end position="99"/>
    </location>
</feature>
<feature type="region of interest" description="Disordered" evidence="1">
    <location>
        <begin position="465"/>
        <end position="554"/>
    </location>
</feature>
<feature type="region of interest" description="Disordered" evidence="1">
    <location>
        <begin position="656"/>
        <end position="743"/>
    </location>
</feature>
<gene>
    <name evidence="2" type="ORF">GSTUAT00008728001</name>
</gene>
<dbReference type="AlphaFoldDB" id="A0A292PL23"/>
<feature type="compositionally biased region" description="Basic and acidic residues" evidence="1">
    <location>
        <begin position="505"/>
        <end position="517"/>
    </location>
</feature>
<feature type="region of interest" description="Disordered" evidence="1">
    <location>
        <begin position="135"/>
        <end position="242"/>
    </location>
</feature>
<reference evidence="2" key="1">
    <citation type="submission" date="2015-10" db="EMBL/GenBank/DDBJ databases">
        <authorList>
            <person name="Regsiter A."/>
            <person name="william w."/>
        </authorList>
    </citation>
    <scope>NUCLEOTIDE SEQUENCE</scope>
    <source>
        <strain evidence="2">Montdore</strain>
    </source>
</reference>
<evidence type="ECO:0000313" key="3">
    <source>
        <dbReference type="Proteomes" id="UP001412239"/>
    </source>
</evidence>
<dbReference type="EMBL" id="LN891236">
    <property type="protein sequence ID" value="CUS07197.1"/>
    <property type="molecule type" value="Genomic_DNA"/>
</dbReference>
<feature type="compositionally biased region" description="Low complexity" evidence="1">
    <location>
        <begin position="758"/>
        <end position="767"/>
    </location>
</feature>
<feature type="compositionally biased region" description="Basic and acidic residues" evidence="1">
    <location>
        <begin position="190"/>
        <end position="209"/>
    </location>
</feature>
<feature type="region of interest" description="Disordered" evidence="1">
    <location>
        <begin position="758"/>
        <end position="809"/>
    </location>
</feature>
<protein>
    <submittedName>
        <fullName evidence="2">Uncharacterized protein</fullName>
    </submittedName>
</protein>
<feature type="compositionally biased region" description="Basic residues" evidence="1">
    <location>
        <begin position="713"/>
        <end position="732"/>
    </location>
</feature>
<accession>A0A292PL23</accession>
<organism evidence="2 3">
    <name type="scientific">Tuber aestivum</name>
    <name type="common">summer truffle</name>
    <dbReference type="NCBI Taxonomy" id="59557"/>
    <lineage>
        <taxon>Eukaryota</taxon>
        <taxon>Fungi</taxon>
        <taxon>Dikarya</taxon>
        <taxon>Ascomycota</taxon>
        <taxon>Pezizomycotina</taxon>
        <taxon>Pezizomycetes</taxon>
        <taxon>Pezizales</taxon>
        <taxon>Tuberaceae</taxon>
        <taxon>Tuber</taxon>
    </lineage>
</organism>
<feature type="compositionally biased region" description="Acidic residues" evidence="1">
    <location>
        <begin position="154"/>
        <end position="167"/>
    </location>
</feature>
<feature type="compositionally biased region" description="Acidic residues" evidence="1">
    <location>
        <begin position="799"/>
        <end position="809"/>
    </location>
</feature>
<feature type="compositionally biased region" description="Acidic residues" evidence="1">
    <location>
        <begin position="534"/>
        <end position="554"/>
    </location>
</feature>